<dbReference type="Gene3D" id="3.90.190.20">
    <property type="entry name" value="Mur ligase, C-terminal domain"/>
    <property type="match status" value="1"/>
</dbReference>
<evidence type="ECO:0000256" key="4">
    <source>
        <dbReference type="ARBA" id="ARBA00022960"/>
    </source>
</evidence>
<name>A0A926ESU0_9FIRM</name>
<feature type="domain" description="Mur ligase N-terminal catalytic" evidence="9">
    <location>
        <begin position="24"/>
        <end position="96"/>
    </location>
</feature>
<dbReference type="InterPro" id="IPR036615">
    <property type="entry name" value="Mur_ligase_C_dom_sf"/>
</dbReference>
<dbReference type="InterPro" id="IPR035911">
    <property type="entry name" value="MurE/MurF_N"/>
</dbReference>
<keyword evidence="4 8" id="KW-0133">Cell shape</keyword>
<dbReference type="GO" id="GO:0008360">
    <property type="term" value="P:regulation of cell shape"/>
    <property type="evidence" value="ECO:0007669"/>
    <property type="project" value="UniProtKB-KW"/>
</dbReference>
<evidence type="ECO:0000313" key="12">
    <source>
        <dbReference type="EMBL" id="MBC8587885.1"/>
    </source>
</evidence>
<comment type="similarity">
    <text evidence="2">Belongs to the MurCDEF family. MurE subfamily.</text>
</comment>
<accession>A0A926ESU0</accession>
<evidence type="ECO:0000259" key="9">
    <source>
        <dbReference type="Pfam" id="PF01225"/>
    </source>
</evidence>
<gene>
    <name evidence="12" type="primary">murE</name>
    <name evidence="12" type="ORF">H8707_06505</name>
</gene>
<evidence type="ECO:0000256" key="2">
    <source>
        <dbReference type="ARBA" id="ARBA00005898"/>
    </source>
</evidence>
<dbReference type="Pfam" id="PF01225">
    <property type="entry name" value="Mur_ligase"/>
    <property type="match status" value="1"/>
</dbReference>
<feature type="domain" description="Mur ligase C-terminal" evidence="10">
    <location>
        <begin position="342"/>
        <end position="475"/>
    </location>
</feature>
<comment type="pathway">
    <text evidence="1 8">Cell wall biogenesis; peptidoglycan biosynthesis.</text>
</comment>
<evidence type="ECO:0000256" key="7">
    <source>
        <dbReference type="ARBA" id="ARBA00023316"/>
    </source>
</evidence>
<dbReference type="Pfam" id="PF08245">
    <property type="entry name" value="Mur_ligase_M"/>
    <property type="match status" value="1"/>
</dbReference>
<keyword evidence="7 8" id="KW-0961">Cell wall biogenesis/degradation</keyword>
<evidence type="ECO:0000259" key="11">
    <source>
        <dbReference type="Pfam" id="PF08245"/>
    </source>
</evidence>
<proteinExistence type="inferred from homology"/>
<dbReference type="PANTHER" id="PTHR23135:SF4">
    <property type="entry name" value="UDP-N-ACETYLMURAMOYL-L-ALANYL-D-GLUTAMATE--2,6-DIAMINOPIMELATE LIGASE MURE HOMOLOG, CHLOROPLASTIC"/>
    <property type="match status" value="1"/>
</dbReference>
<keyword evidence="5 8" id="KW-0573">Peptidoglycan synthesis</keyword>
<dbReference type="EMBL" id="JACRTG010000016">
    <property type="protein sequence ID" value="MBC8587885.1"/>
    <property type="molecule type" value="Genomic_DNA"/>
</dbReference>
<feature type="domain" description="Mur ligase central" evidence="11">
    <location>
        <begin position="108"/>
        <end position="320"/>
    </location>
</feature>
<evidence type="ECO:0000256" key="3">
    <source>
        <dbReference type="ARBA" id="ARBA00022618"/>
    </source>
</evidence>
<dbReference type="AlphaFoldDB" id="A0A926ESU0"/>
<protein>
    <submittedName>
        <fullName evidence="12">UDP-N-acetylmuramyl-tripeptide synthetase</fullName>
    </submittedName>
</protein>
<evidence type="ECO:0000256" key="6">
    <source>
        <dbReference type="ARBA" id="ARBA00023306"/>
    </source>
</evidence>
<dbReference type="SUPFAM" id="SSF53623">
    <property type="entry name" value="MurD-like peptide ligases, catalytic domain"/>
    <property type="match status" value="1"/>
</dbReference>
<dbReference type="InterPro" id="IPR036565">
    <property type="entry name" value="Mur-like_cat_sf"/>
</dbReference>
<keyword evidence="6 8" id="KW-0131">Cell cycle</keyword>
<dbReference type="GO" id="GO:0005737">
    <property type="term" value="C:cytoplasm"/>
    <property type="evidence" value="ECO:0007669"/>
    <property type="project" value="UniProtKB-SubCell"/>
</dbReference>
<evidence type="ECO:0000313" key="13">
    <source>
        <dbReference type="Proteomes" id="UP000601171"/>
    </source>
</evidence>
<dbReference type="SUPFAM" id="SSF53244">
    <property type="entry name" value="MurD-like peptide ligases, peptide-binding domain"/>
    <property type="match status" value="1"/>
</dbReference>
<keyword evidence="3 8" id="KW-0132">Cell division</keyword>
<evidence type="ECO:0000259" key="10">
    <source>
        <dbReference type="Pfam" id="PF02875"/>
    </source>
</evidence>
<dbReference type="Pfam" id="PF02875">
    <property type="entry name" value="Mur_ligase_C"/>
    <property type="match status" value="1"/>
</dbReference>
<dbReference type="PANTHER" id="PTHR23135">
    <property type="entry name" value="MUR LIGASE FAMILY MEMBER"/>
    <property type="match status" value="1"/>
</dbReference>
<dbReference type="GO" id="GO:0071555">
    <property type="term" value="P:cell wall organization"/>
    <property type="evidence" value="ECO:0007669"/>
    <property type="project" value="UniProtKB-KW"/>
</dbReference>
<dbReference type="Gene3D" id="3.40.1190.10">
    <property type="entry name" value="Mur-like, catalytic domain"/>
    <property type="match status" value="1"/>
</dbReference>
<comment type="subcellular location">
    <subcellularLocation>
        <location evidence="8">Cytoplasm</location>
    </subcellularLocation>
</comment>
<dbReference type="GO" id="GO:0009252">
    <property type="term" value="P:peptidoglycan biosynthetic process"/>
    <property type="evidence" value="ECO:0007669"/>
    <property type="project" value="UniProtKB-KW"/>
</dbReference>
<sequence>MLLEELIKSLNIIDTRNYEGDLNIEGIAYHSERVKSDFLYVAIKGYITDGHKYINSSINNGAVAVVVEDFSDGINIPQIKVSNSREALSQLSNKFYNSPSEHMRVIGVTATNGKTTTTFMLNEIYEKANFTTGLIGSVMNKVGKRYVPAELTTPESLDLHRLFGLMEKEGIEKVPMEVSSSALELYRVNDVDFDIVSFNNFSREHIDQHGSFEKYWEAKSSLIRNAKEGSYALLNIDDAKIRTLISKTRANVITYSQKNENADIYLKDIELIKGRAKFKVVVNREYRAFSNIIRKDEFQVELGIPGYHSVENAIVAIAIALTDGIPKGKIQEGLKGFKGVERRFEYIYENDFLIIDDHFANLKNINVSLETLSKIDHKDLHLIYAIRGNRGITVNKENAEAVVAWKDKLNIKEIIGTKSIGAVTGKDMVSDEEEKVFKDTIESAGIKLNIYDTLEEAIEKALKKVEKDDIVLLAGCQGMDKGAKIVLDYLYGIKPDINKEELYKPIKKRVVGK</sequence>
<dbReference type="GO" id="GO:0016881">
    <property type="term" value="F:acid-amino acid ligase activity"/>
    <property type="evidence" value="ECO:0007669"/>
    <property type="project" value="InterPro"/>
</dbReference>
<dbReference type="InterPro" id="IPR000713">
    <property type="entry name" value="Mur_ligase_N"/>
</dbReference>
<evidence type="ECO:0000256" key="1">
    <source>
        <dbReference type="ARBA" id="ARBA00004752"/>
    </source>
</evidence>
<organism evidence="12 13">
    <name type="scientific">Paratissierella segnis</name>
    <dbReference type="NCBI Taxonomy" id="2763679"/>
    <lineage>
        <taxon>Bacteria</taxon>
        <taxon>Bacillati</taxon>
        <taxon>Bacillota</taxon>
        <taxon>Tissierellia</taxon>
        <taxon>Tissierellales</taxon>
        <taxon>Tissierellaceae</taxon>
        <taxon>Paratissierella</taxon>
    </lineage>
</organism>
<dbReference type="Gene3D" id="3.40.1390.10">
    <property type="entry name" value="MurE/MurF, N-terminal domain"/>
    <property type="match status" value="1"/>
</dbReference>
<dbReference type="InterPro" id="IPR004101">
    <property type="entry name" value="Mur_ligase_C"/>
</dbReference>
<comment type="caution">
    <text evidence="12">The sequence shown here is derived from an EMBL/GenBank/DDBJ whole genome shotgun (WGS) entry which is preliminary data.</text>
</comment>
<evidence type="ECO:0000256" key="5">
    <source>
        <dbReference type="ARBA" id="ARBA00022984"/>
    </source>
</evidence>
<dbReference type="GO" id="GO:0005524">
    <property type="term" value="F:ATP binding"/>
    <property type="evidence" value="ECO:0007669"/>
    <property type="project" value="InterPro"/>
</dbReference>
<evidence type="ECO:0000256" key="8">
    <source>
        <dbReference type="RuleBase" id="RU004135"/>
    </source>
</evidence>
<dbReference type="NCBIfam" id="TIGR01085">
    <property type="entry name" value="murE"/>
    <property type="match status" value="1"/>
</dbReference>
<dbReference type="Proteomes" id="UP000601171">
    <property type="component" value="Unassembled WGS sequence"/>
</dbReference>
<dbReference type="InterPro" id="IPR013221">
    <property type="entry name" value="Mur_ligase_cen"/>
</dbReference>
<keyword evidence="13" id="KW-1185">Reference proteome</keyword>
<dbReference type="GO" id="GO:0051301">
    <property type="term" value="P:cell division"/>
    <property type="evidence" value="ECO:0007669"/>
    <property type="project" value="UniProtKB-KW"/>
</dbReference>
<dbReference type="InterPro" id="IPR005761">
    <property type="entry name" value="UDP-N-AcMur-Glu-dNH2Pim_ligase"/>
</dbReference>
<dbReference type="RefSeq" id="WP_262429332.1">
    <property type="nucleotide sequence ID" value="NZ_JACRTG010000016.1"/>
</dbReference>
<dbReference type="SUPFAM" id="SSF63418">
    <property type="entry name" value="MurE/MurF N-terminal domain"/>
    <property type="match status" value="1"/>
</dbReference>
<reference evidence="12" key="1">
    <citation type="submission" date="2020-08" db="EMBL/GenBank/DDBJ databases">
        <title>Genome public.</title>
        <authorList>
            <person name="Liu C."/>
            <person name="Sun Q."/>
        </authorList>
    </citation>
    <scope>NUCLEOTIDE SEQUENCE</scope>
    <source>
        <strain evidence="12">BX21</strain>
    </source>
</reference>